<gene>
    <name evidence="2" type="ORF">J2Z18_001103</name>
</gene>
<evidence type="ECO:0000313" key="2">
    <source>
        <dbReference type="EMBL" id="MBP1892031.1"/>
    </source>
</evidence>
<evidence type="ECO:0000256" key="1">
    <source>
        <dbReference type="SAM" id="SignalP"/>
    </source>
</evidence>
<organism evidence="2 3">
    <name type="scientific">Paenibacillus lactis</name>
    <dbReference type="NCBI Taxonomy" id="228574"/>
    <lineage>
        <taxon>Bacteria</taxon>
        <taxon>Bacillati</taxon>
        <taxon>Bacillota</taxon>
        <taxon>Bacilli</taxon>
        <taxon>Bacillales</taxon>
        <taxon>Paenibacillaceae</taxon>
        <taxon>Paenibacillus</taxon>
    </lineage>
</organism>
<dbReference type="Proteomes" id="UP000706926">
    <property type="component" value="Unassembled WGS sequence"/>
</dbReference>
<feature type="signal peptide" evidence="1">
    <location>
        <begin position="1"/>
        <end position="27"/>
    </location>
</feature>
<evidence type="ECO:0000313" key="3">
    <source>
        <dbReference type="Proteomes" id="UP000706926"/>
    </source>
</evidence>
<keyword evidence="3" id="KW-1185">Reference proteome</keyword>
<protein>
    <recommendedName>
        <fullName evidence="4">Lipoprotein</fullName>
    </recommendedName>
</protein>
<proteinExistence type="predicted"/>
<comment type="caution">
    <text evidence="2">The sequence shown here is derived from an EMBL/GenBank/DDBJ whole genome shotgun (WGS) entry which is preliminary data.</text>
</comment>
<evidence type="ECO:0008006" key="4">
    <source>
        <dbReference type="Google" id="ProtNLM"/>
    </source>
</evidence>
<dbReference type="EMBL" id="JAGGKI010000002">
    <property type="protein sequence ID" value="MBP1892031.1"/>
    <property type="molecule type" value="Genomic_DNA"/>
</dbReference>
<accession>A0ABS4F716</accession>
<sequence length="147" mass="16416">MKVIKWMTAAVLLCCTFVLGSCSPQQAENPLPEDQEEQHGQLPQAKITNVSTTLEEQDNWFIVPENTKTVTFKVEAEHTNTVLFWIAPTGTETGKERKIIGYDADGSDGWSLEWKVGDQPLHDHISIEALGVDGRTMDSYTLNIHSD</sequence>
<keyword evidence="1" id="KW-0732">Signal</keyword>
<dbReference type="PROSITE" id="PS51257">
    <property type="entry name" value="PROKAR_LIPOPROTEIN"/>
    <property type="match status" value="1"/>
</dbReference>
<reference evidence="2 3" key="1">
    <citation type="submission" date="2021-03" db="EMBL/GenBank/DDBJ databases">
        <title>Genomic Encyclopedia of Type Strains, Phase IV (KMG-IV): sequencing the most valuable type-strain genomes for metagenomic binning, comparative biology and taxonomic classification.</title>
        <authorList>
            <person name="Goeker M."/>
        </authorList>
    </citation>
    <scope>NUCLEOTIDE SEQUENCE [LARGE SCALE GENOMIC DNA]</scope>
    <source>
        <strain evidence="2 3">DSM 15596</strain>
    </source>
</reference>
<feature type="chain" id="PRO_5045443310" description="Lipoprotein" evidence="1">
    <location>
        <begin position="28"/>
        <end position="147"/>
    </location>
</feature>
<name>A0ABS4F716_9BACL</name>